<dbReference type="AlphaFoldDB" id="A0A2S0KNL2"/>
<reference evidence="18" key="1">
    <citation type="submission" date="2018-02" db="EMBL/GenBank/DDBJ databases">
        <authorList>
            <person name="Holder M.E."/>
            <person name="Ajami N.J."/>
            <person name="Petrosino J.F."/>
        </authorList>
    </citation>
    <scope>NUCLEOTIDE SEQUENCE [LARGE SCALE GENOMIC DNA]</scope>
    <source>
        <strain evidence="18">CCUG 47711</strain>
    </source>
</reference>
<keyword evidence="12" id="KW-0902">Two-component regulatory system</keyword>
<dbReference type="InterPro" id="IPR036890">
    <property type="entry name" value="HATPase_C_sf"/>
</dbReference>
<dbReference type="InterPro" id="IPR003660">
    <property type="entry name" value="HAMP_dom"/>
</dbReference>
<keyword evidence="18" id="KW-1185">Reference proteome</keyword>
<evidence type="ECO:0000256" key="12">
    <source>
        <dbReference type="ARBA" id="ARBA00023012"/>
    </source>
</evidence>
<protein>
    <recommendedName>
        <fullName evidence="3">histidine kinase</fullName>
        <ecNumber evidence="3">2.7.13.3</ecNumber>
    </recommendedName>
</protein>
<keyword evidence="11 14" id="KW-1133">Transmembrane helix</keyword>
<organism evidence="17 18">
    <name type="scientific">Fastidiosipila sanguinis</name>
    <dbReference type="NCBI Taxonomy" id="236753"/>
    <lineage>
        <taxon>Bacteria</taxon>
        <taxon>Bacillati</taxon>
        <taxon>Bacillota</taxon>
        <taxon>Clostridia</taxon>
        <taxon>Eubacteriales</taxon>
        <taxon>Oscillospiraceae</taxon>
        <taxon>Fastidiosipila</taxon>
    </lineage>
</organism>
<feature type="transmembrane region" description="Helical" evidence="14">
    <location>
        <begin position="7"/>
        <end position="34"/>
    </location>
</feature>
<evidence type="ECO:0000256" key="9">
    <source>
        <dbReference type="ARBA" id="ARBA00022777"/>
    </source>
</evidence>
<evidence type="ECO:0000256" key="2">
    <source>
        <dbReference type="ARBA" id="ARBA00004651"/>
    </source>
</evidence>
<comment type="catalytic activity">
    <reaction evidence="1">
        <text>ATP + protein L-histidine = ADP + protein N-phospho-L-histidine.</text>
        <dbReference type="EC" id="2.7.13.3"/>
    </reaction>
</comment>
<evidence type="ECO:0000256" key="4">
    <source>
        <dbReference type="ARBA" id="ARBA00022475"/>
    </source>
</evidence>
<evidence type="ECO:0000256" key="3">
    <source>
        <dbReference type="ARBA" id="ARBA00012438"/>
    </source>
</evidence>
<dbReference type="PANTHER" id="PTHR45528">
    <property type="entry name" value="SENSOR HISTIDINE KINASE CPXA"/>
    <property type="match status" value="1"/>
</dbReference>
<keyword evidence="4" id="KW-1003">Cell membrane</keyword>
<dbReference type="InterPro" id="IPR036097">
    <property type="entry name" value="HisK_dim/P_sf"/>
</dbReference>
<evidence type="ECO:0000313" key="18">
    <source>
        <dbReference type="Proteomes" id="UP000237947"/>
    </source>
</evidence>
<keyword evidence="8" id="KW-0547">Nucleotide-binding</keyword>
<evidence type="ECO:0000256" key="1">
    <source>
        <dbReference type="ARBA" id="ARBA00000085"/>
    </source>
</evidence>
<dbReference type="Gene3D" id="1.10.287.130">
    <property type="match status" value="1"/>
</dbReference>
<dbReference type="PANTHER" id="PTHR45528:SF1">
    <property type="entry name" value="SENSOR HISTIDINE KINASE CPXA"/>
    <property type="match status" value="1"/>
</dbReference>
<keyword evidence="13 14" id="KW-0472">Membrane</keyword>
<dbReference type="Proteomes" id="UP000237947">
    <property type="component" value="Chromosome"/>
</dbReference>
<dbReference type="InterPro" id="IPR003594">
    <property type="entry name" value="HATPase_dom"/>
</dbReference>
<evidence type="ECO:0000256" key="10">
    <source>
        <dbReference type="ARBA" id="ARBA00022840"/>
    </source>
</evidence>
<dbReference type="Pfam" id="PF02518">
    <property type="entry name" value="HATPase_c"/>
    <property type="match status" value="1"/>
</dbReference>
<dbReference type="InterPro" id="IPR005467">
    <property type="entry name" value="His_kinase_dom"/>
</dbReference>
<dbReference type="EC" id="2.7.13.3" evidence="3"/>
<accession>A0A2S0KNL2</accession>
<feature type="domain" description="HAMP" evidence="16">
    <location>
        <begin position="244"/>
        <end position="301"/>
    </location>
</feature>
<evidence type="ECO:0000256" key="8">
    <source>
        <dbReference type="ARBA" id="ARBA00022741"/>
    </source>
</evidence>
<dbReference type="CDD" id="cd00082">
    <property type="entry name" value="HisKA"/>
    <property type="match status" value="1"/>
</dbReference>
<dbReference type="KEGG" id="fsa:C5Q98_04880"/>
<sequence length="516" mass="59325">MNLSRKTFIYTLSLAALIIVFIVLYLIIFLPSLYVEYSYERQANLLTQRHMEFLENNEYDSDNAKANSSVFTTTISIDEKDLDKIYYYNLNFSGVLELKDERLKEIVAKITPNLKKIAKAEDVSTWDELEDINIQDFIDESETKLFKINSFKFQPLNIDKDSTQYNFVRLSNDTSLNSARTKIDGNDYANNLVVTYRNNKIIVTAYSAVAGSIDEIVPIILMNIPVIIAVILVIIILSTLWFSNRIVKPIEKITSHTNEMINMPLDKAGSIMPLPLKTNDEFEILANDIDELYLRLSEQYERLKQDMKSREVFLQASSHQLKTPITVSLLLIEGMIGDIGKYKDHSIYLPKVKNELINMRFIIDELLDMNQDLLSVDISNKEEIDMRALVENLIDRWFSVIDKRELHIEFSGNASITSNLNYIQKITENIIENAIKYAQEGSTILIELDSHKLELQNKTEVANEEIFNHIFEPFVSSGSSGNGLGLYFSNYYAKIMGYSLDVFLEDNIVTSRINFS</sequence>
<evidence type="ECO:0000256" key="7">
    <source>
        <dbReference type="ARBA" id="ARBA00022692"/>
    </source>
</evidence>
<gene>
    <name evidence="17" type="ORF">C5Q98_04880</name>
</gene>
<dbReference type="RefSeq" id="WP_106012548.1">
    <property type="nucleotide sequence ID" value="NZ_CP027226.1"/>
</dbReference>
<evidence type="ECO:0000256" key="13">
    <source>
        <dbReference type="ARBA" id="ARBA00023136"/>
    </source>
</evidence>
<proteinExistence type="predicted"/>
<keyword evidence="5" id="KW-0597">Phosphoprotein</keyword>
<evidence type="ECO:0000313" key="17">
    <source>
        <dbReference type="EMBL" id="AVM42594.1"/>
    </source>
</evidence>
<feature type="transmembrane region" description="Helical" evidence="14">
    <location>
        <begin position="216"/>
        <end position="242"/>
    </location>
</feature>
<keyword evidence="6" id="KW-0808">Transferase</keyword>
<comment type="subcellular location">
    <subcellularLocation>
        <location evidence="2">Cell membrane</location>
        <topology evidence="2">Multi-pass membrane protein</topology>
    </subcellularLocation>
</comment>
<evidence type="ECO:0000256" key="5">
    <source>
        <dbReference type="ARBA" id="ARBA00022553"/>
    </source>
</evidence>
<feature type="domain" description="Histidine kinase" evidence="15">
    <location>
        <begin position="316"/>
        <end position="516"/>
    </location>
</feature>
<dbReference type="Gene3D" id="6.10.340.10">
    <property type="match status" value="1"/>
</dbReference>
<dbReference type="SUPFAM" id="SSF55874">
    <property type="entry name" value="ATPase domain of HSP90 chaperone/DNA topoisomerase II/histidine kinase"/>
    <property type="match status" value="1"/>
</dbReference>
<keyword evidence="10" id="KW-0067">ATP-binding</keyword>
<dbReference type="SUPFAM" id="SSF47384">
    <property type="entry name" value="Homodimeric domain of signal transducing histidine kinase"/>
    <property type="match status" value="1"/>
</dbReference>
<dbReference type="EMBL" id="CP027226">
    <property type="protein sequence ID" value="AVM42594.1"/>
    <property type="molecule type" value="Genomic_DNA"/>
</dbReference>
<dbReference type="GO" id="GO:0005886">
    <property type="term" value="C:plasma membrane"/>
    <property type="evidence" value="ECO:0007669"/>
    <property type="project" value="UniProtKB-SubCell"/>
</dbReference>
<evidence type="ECO:0000259" key="15">
    <source>
        <dbReference type="PROSITE" id="PS50109"/>
    </source>
</evidence>
<dbReference type="GO" id="GO:0000155">
    <property type="term" value="F:phosphorelay sensor kinase activity"/>
    <property type="evidence" value="ECO:0007669"/>
    <property type="project" value="InterPro"/>
</dbReference>
<evidence type="ECO:0000256" key="6">
    <source>
        <dbReference type="ARBA" id="ARBA00022679"/>
    </source>
</evidence>
<evidence type="ECO:0000256" key="11">
    <source>
        <dbReference type="ARBA" id="ARBA00022989"/>
    </source>
</evidence>
<keyword evidence="7 14" id="KW-0812">Transmembrane</keyword>
<dbReference type="GO" id="GO:0005524">
    <property type="term" value="F:ATP binding"/>
    <property type="evidence" value="ECO:0007669"/>
    <property type="project" value="UniProtKB-KW"/>
</dbReference>
<evidence type="ECO:0000259" key="16">
    <source>
        <dbReference type="PROSITE" id="PS50885"/>
    </source>
</evidence>
<evidence type="ECO:0000256" key="14">
    <source>
        <dbReference type="SAM" id="Phobius"/>
    </source>
</evidence>
<keyword evidence="9" id="KW-0418">Kinase</keyword>
<dbReference type="OrthoDB" id="9762826at2"/>
<dbReference type="InterPro" id="IPR050398">
    <property type="entry name" value="HssS/ArlS-like"/>
</dbReference>
<dbReference type="InterPro" id="IPR003661">
    <property type="entry name" value="HisK_dim/P_dom"/>
</dbReference>
<name>A0A2S0KNL2_9FIRM</name>
<dbReference type="Gene3D" id="3.30.565.10">
    <property type="entry name" value="Histidine kinase-like ATPase, C-terminal domain"/>
    <property type="match status" value="1"/>
</dbReference>
<dbReference type="PROSITE" id="PS50109">
    <property type="entry name" value="HIS_KIN"/>
    <property type="match status" value="1"/>
</dbReference>
<dbReference type="PROSITE" id="PS50885">
    <property type="entry name" value="HAMP"/>
    <property type="match status" value="1"/>
</dbReference>